<name>A0A0E9TFE5_ANGAN</name>
<evidence type="ECO:0000313" key="1">
    <source>
        <dbReference type="EMBL" id="JAH51640.1"/>
    </source>
</evidence>
<sequence>MQCDALRKTRLVFWEVVIYWKTPNVFKGMDTTYVLNIFSLDKQL</sequence>
<organism evidence="1">
    <name type="scientific">Anguilla anguilla</name>
    <name type="common">European freshwater eel</name>
    <name type="synonym">Muraena anguilla</name>
    <dbReference type="NCBI Taxonomy" id="7936"/>
    <lineage>
        <taxon>Eukaryota</taxon>
        <taxon>Metazoa</taxon>
        <taxon>Chordata</taxon>
        <taxon>Craniata</taxon>
        <taxon>Vertebrata</taxon>
        <taxon>Euteleostomi</taxon>
        <taxon>Actinopterygii</taxon>
        <taxon>Neopterygii</taxon>
        <taxon>Teleostei</taxon>
        <taxon>Anguilliformes</taxon>
        <taxon>Anguillidae</taxon>
        <taxon>Anguilla</taxon>
    </lineage>
</organism>
<dbReference type="EMBL" id="GBXM01056937">
    <property type="protein sequence ID" value="JAH51640.1"/>
    <property type="molecule type" value="Transcribed_RNA"/>
</dbReference>
<dbReference type="AlphaFoldDB" id="A0A0E9TFE5"/>
<accession>A0A0E9TFE5</accession>
<protein>
    <submittedName>
        <fullName evidence="1">Uncharacterized protein</fullName>
    </submittedName>
</protein>
<reference evidence="1" key="1">
    <citation type="submission" date="2014-11" db="EMBL/GenBank/DDBJ databases">
        <authorList>
            <person name="Amaro Gonzalez C."/>
        </authorList>
    </citation>
    <scope>NUCLEOTIDE SEQUENCE</scope>
</reference>
<reference evidence="1" key="2">
    <citation type="journal article" date="2015" name="Fish Shellfish Immunol.">
        <title>Early steps in the European eel (Anguilla anguilla)-Vibrio vulnificus interaction in the gills: Role of the RtxA13 toxin.</title>
        <authorList>
            <person name="Callol A."/>
            <person name="Pajuelo D."/>
            <person name="Ebbesson L."/>
            <person name="Teles M."/>
            <person name="MacKenzie S."/>
            <person name="Amaro C."/>
        </authorList>
    </citation>
    <scope>NUCLEOTIDE SEQUENCE</scope>
</reference>
<proteinExistence type="predicted"/>